<gene>
    <name evidence="1" type="ORF">G7Z17_g9138</name>
</gene>
<dbReference type="GO" id="GO:0005815">
    <property type="term" value="C:microtubule organizing center"/>
    <property type="evidence" value="ECO:0007669"/>
    <property type="project" value="TreeGrafter"/>
</dbReference>
<dbReference type="Proteomes" id="UP000722485">
    <property type="component" value="Unassembled WGS sequence"/>
</dbReference>
<evidence type="ECO:0000313" key="2">
    <source>
        <dbReference type="Proteomes" id="UP000722485"/>
    </source>
</evidence>
<evidence type="ECO:0000313" key="1">
    <source>
        <dbReference type="EMBL" id="KAF7545499.1"/>
    </source>
</evidence>
<dbReference type="InterPro" id="IPR052778">
    <property type="entry name" value="Centrosome-WD_assoc"/>
</dbReference>
<comment type="caution">
    <text evidence="1">The sequence shown here is derived from an EMBL/GenBank/DDBJ whole genome shotgun (WGS) entry which is preliminary data.</text>
</comment>
<evidence type="ECO:0008006" key="3">
    <source>
        <dbReference type="Google" id="ProtNLM"/>
    </source>
</evidence>
<name>A0A9P5LDN4_9HYPO</name>
<organism evidence="1 2">
    <name type="scientific">Cylindrodendrum hubeiense</name>
    <dbReference type="NCBI Taxonomy" id="595255"/>
    <lineage>
        <taxon>Eukaryota</taxon>
        <taxon>Fungi</taxon>
        <taxon>Dikarya</taxon>
        <taxon>Ascomycota</taxon>
        <taxon>Pezizomycotina</taxon>
        <taxon>Sordariomycetes</taxon>
        <taxon>Hypocreomycetidae</taxon>
        <taxon>Hypocreales</taxon>
        <taxon>Nectriaceae</taxon>
        <taxon>Cylindrodendrum</taxon>
    </lineage>
</organism>
<dbReference type="PANTHER" id="PTHR16220">
    <property type="entry name" value="WD REPEAT PROTEIN 8-RELATED"/>
    <property type="match status" value="1"/>
</dbReference>
<keyword evidence="2" id="KW-1185">Reference proteome</keyword>
<dbReference type="EMBL" id="JAANBB010000251">
    <property type="protein sequence ID" value="KAF7545499.1"/>
    <property type="molecule type" value="Genomic_DNA"/>
</dbReference>
<dbReference type="SUPFAM" id="SSF82171">
    <property type="entry name" value="DPP6 N-terminal domain-like"/>
    <property type="match status" value="1"/>
</dbReference>
<dbReference type="Gene3D" id="2.130.10.10">
    <property type="entry name" value="YVTN repeat-like/Quinoprotein amine dehydrogenase"/>
    <property type="match status" value="2"/>
</dbReference>
<dbReference type="AlphaFoldDB" id="A0A9P5LDN4"/>
<sequence>MHPSRCFKSSPHCSASPDGKLIATPSSSTIVVRSAQSLQTVHVVKLPADFSGPVATLAWAPSSSRFLVATTDQIHVFSASDSSFHAAIRNPVAGSGKPPLVQFGARDAEIFIFAAFGLKLVIFDLSISKAVEVNNPKFYLPSSIARGLCIRPQTHHLALLTRASGRDAVSIHHPITQQVQRSWYPETVDAQGLAWTPDGKWLLLWDSPAHGHKLLLYTPDGQFFRSIGASTIVGGEDADLEPGIKMCRPSPDAALCAVGDHSRGVRVLGTQTWRDGLRLIHPTTVVPTDTLQVWQEQFSASSEGRATYMFLRTAQMVSPQSRLVDGKPSVDMKPGCSLLAFDASSALLATRLDDSPSTLWIWDVSAAELRAVLMFHSSVSFTWHPTTRELLLVTCQDENYRGVSFIWDPLSDGPKSVSLEAYLPDDAEQCPTPWREAIGNERVFGSARTGFSPGQDIGDAGDMSALMADDTSTLDDTFSFKHP</sequence>
<dbReference type="OrthoDB" id="308690at2759"/>
<dbReference type="GO" id="GO:1990811">
    <property type="term" value="C:MWP complex"/>
    <property type="evidence" value="ECO:0007669"/>
    <property type="project" value="TreeGrafter"/>
</dbReference>
<proteinExistence type="predicted"/>
<protein>
    <recommendedName>
        <fullName evidence="3">WD repeat-containing protein WRAP73</fullName>
    </recommendedName>
</protein>
<reference evidence="1" key="1">
    <citation type="submission" date="2020-03" db="EMBL/GenBank/DDBJ databases">
        <title>Draft Genome Sequence of Cylindrodendrum hubeiense.</title>
        <authorList>
            <person name="Buettner E."/>
            <person name="Kellner H."/>
        </authorList>
    </citation>
    <scope>NUCLEOTIDE SEQUENCE</scope>
    <source>
        <strain evidence="1">IHI 201604</strain>
    </source>
</reference>
<accession>A0A9P5LDN4</accession>
<dbReference type="InterPro" id="IPR015943">
    <property type="entry name" value="WD40/YVTN_repeat-like_dom_sf"/>
</dbReference>
<dbReference type="PANTHER" id="PTHR16220:SF0">
    <property type="entry name" value="WD REPEAT-CONTAINING PROTEIN WRAP73"/>
    <property type="match status" value="1"/>
</dbReference>
<dbReference type="GO" id="GO:1990810">
    <property type="term" value="P:microtubule anchoring at mitotic spindle pole body"/>
    <property type="evidence" value="ECO:0007669"/>
    <property type="project" value="TreeGrafter"/>
</dbReference>